<accession>H1VL80</accession>
<proteinExistence type="predicted"/>
<dbReference type="SUPFAM" id="SSF54495">
    <property type="entry name" value="UBC-like"/>
    <property type="match status" value="1"/>
</dbReference>
<dbReference type="InterPro" id="IPR016135">
    <property type="entry name" value="UBQ-conjugating_enzyme/RWD"/>
</dbReference>
<dbReference type="HOGENOM" id="CLU_2978996_0_0_1"/>
<name>H1VL80_COLHI</name>
<dbReference type="VEuPathDB" id="FungiDB:CH63R_04280"/>
<dbReference type="EMBL" id="CACQ02004422">
    <property type="protein sequence ID" value="CCF40983.1"/>
    <property type="molecule type" value="Genomic_DNA"/>
</dbReference>
<sequence length="58" mass="6781">MAQKRLMSELQALQKEKWVHIDVDERNVMSWKIGLMVVNPDSAFNGAYLKVRRHDIPS</sequence>
<evidence type="ECO:0000313" key="1">
    <source>
        <dbReference type="EMBL" id="CCF40983.1"/>
    </source>
</evidence>
<dbReference type="AlphaFoldDB" id="H1VL80"/>
<reference evidence="2" key="1">
    <citation type="journal article" date="2012" name="Nat. Genet.">
        <title>Lifestyle transitions in plant pathogenic Colletotrichum fungi deciphered by genome and transcriptome analyses.</title>
        <authorList>
            <person name="O'Connell R.J."/>
            <person name="Thon M.R."/>
            <person name="Hacquard S."/>
            <person name="Amyotte S.G."/>
            <person name="Kleemann J."/>
            <person name="Torres M.F."/>
            <person name="Damm U."/>
            <person name="Buiate E.A."/>
            <person name="Epstein L."/>
            <person name="Alkan N."/>
            <person name="Altmueller J."/>
            <person name="Alvarado-Balderrama L."/>
            <person name="Bauser C.A."/>
            <person name="Becker C."/>
            <person name="Birren B.W."/>
            <person name="Chen Z."/>
            <person name="Choi J."/>
            <person name="Crouch J.A."/>
            <person name="Duvick J.P."/>
            <person name="Farman M.A."/>
            <person name="Gan P."/>
            <person name="Heiman D."/>
            <person name="Henrissat B."/>
            <person name="Howard R.J."/>
            <person name="Kabbage M."/>
            <person name="Koch C."/>
            <person name="Kracher B."/>
            <person name="Kubo Y."/>
            <person name="Law A.D."/>
            <person name="Lebrun M.-H."/>
            <person name="Lee Y.-H."/>
            <person name="Miyara I."/>
            <person name="Moore N."/>
            <person name="Neumann U."/>
            <person name="Nordstroem K."/>
            <person name="Panaccione D.G."/>
            <person name="Panstruga R."/>
            <person name="Place M."/>
            <person name="Proctor R.H."/>
            <person name="Prusky D."/>
            <person name="Rech G."/>
            <person name="Reinhardt R."/>
            <person name="Rollins J.A."/>
            <person name="Rounsley S."/>
            <person name="Schardl C.L."/>
            <person name="Schwartz D.C."/>
            <person name="Shenoy N."/>
            <person name="Shirasu K."/>
            <person name="Sikhakolli U.R."/>
            <person name="Stueber K."/>
            <person name="Sukno S.A."/>
            <person name="Sweigard J.A."/>
            <person name="Takano Y."/>
            <person name="Takahara H."/>
            <person name="Trail F."/>
            <person name="van der Does H.C."/>
            <person name="Voll L.M."/>
            <person name="Will I."/>
            <person name="Young S."/>
            <person name="Zeng Q."/>
            <person name="Zhang J."/>
            <person name="Zhou S."/>
            <person name="Dickman M.B."/>
            <person name="Schulze-Lefert P."/>
            <person name="Ver Loren van Themaat E."/>
            <person name="Ma L.-J."/>
            <person name="Vaillancourt L.J."/>
        </authorList>
    </citation>
    <scope>NUCLEOTIDE SEQUENCE [LARGE SCALE GENOMIC DNA]</scope>
    <source>
        <strain evidence="2">IMI 349063</strain>
    </source>
</reference>
<gene>
    <name evidence="1" type="ORF">CH063_11403</name>
</gene>
<organism evidence="1 2">
    <name type="scientific">Colletotrichum higginsianum (strain IMI 349063)</name>
    <name type="common">Crucifer anthracnose fungus</name>
    <dbReference type="NCBI Taxonomy" id="759273"/>
    <lineage>
        <taxon>Eukaryota</taxon>
        <taxon>Fungi</taxon>
        <taxon>Dikarya</taxon>
        <taxon>Ascomycota</taxon>
        <taxon>Pezizomycotina</taxon>
        <taxon>Sordariomycetes</taxon>
        <taxon>Hypocreomycetidae</taxon>
        <taxon>Glomerellales</taxon>
        <taxon>Glomerellaceae</taxon>
        <taxon>Colletotrichum</taxon>
        <taxon>Colletotrichum destructivum species complex</taxon>
    </lineage>
</organism>
<evidence type="ECO:0000313" key="2">
    <source>
        <dbReference type="Proteomes" id="UP000007174"/>
    </source>
</evidence>
<dbReference type="Gene3D" id="3.10.110.10">
    <property type="entry name" value="Ubiquitin Conjugating Enzyme"/>
    <property type="match status" value="1"/>
</dbReference>
<protein>
    <submittedName>
        <fullName evidence="1">Ubiquitin-conjugating enzyme</fullName>
    </submittedName>
</protein>
<dbReference type="STRING" id="759273.H1VL80"/>
<dbReference type="Proteomes" id="UP000007174">
    <property type="component" value="Unassembled WGS sequence"/>
</dbReference>